<dbReference type="Pfam" id="PF00975">
    <property type="entry name" value="Thioesterase"/>
    <property type="match status" value="1"/>
</dbReference>
<evidence type="ECO:0000259" key="4">
    <source>
        <dbReference type="Pfam" id="PF00975"/>
    </source>
</evidence>
<evidence type="ECO:0000313" key="5">
    <source>
        <dbReference type="EMBL" id="PYE16808.1"/>
    </source>
</evidence>
<dbReference type="GO" id="GO:0008610">
    <property type="term" value="P:lipid biosynthetic process"/>
    <property type="evidence" value="ECO:0007669"/>
    <property type="project" value="TreeGrafter"/>
</dbReference>
<dbReference type="OrthoDB" id="8480037at2"/>
<comment type="catalytic activity">
    <reaction evidence="3">
        <text>a fatty acyl-CoA + H2O = a fatty acid + CoA + H(+)</text>
        <dbReference type="Rhea" id="RHEA:16781"/>
        <dbReference type="ChEBI" id="CHEBI:15377"/>
        <dbReference type="ChEBI" id="CHEBI:15378"/>
        <dbReference type="ChEBI" id="CHEBI:28868"/>
        <dbReference type="ChEBI" id="CHEBI:57287"/>
        <dbReference type="ChEBI" id="CHEBI:77636"/>
    </reaction>
</comment>
<organism evidence="5 6">
    <name type="scientific">Williamsia limnetica</name>
    <dbReference type="NCBI Taxonomy" id="882452"/>
    <lineage>
        <taxon>Bacteria</taxon>
        <taxon>Bacillati</taxon>
        <taxon>Actinomycetota</taxon>
        <taxon>Actinomycetes</taxon>
        <taxon>Mycobacteriales</taxon>
        <taxon>Nocardiaceae</taxon>
        <taxon>Williamsia</taxon>
    </lineage>
</organism>
<evidence type="ECO:0000256" key="3">
    <source>
        <dbReference type="ARBA" id="ARBA00024293"/>
    </source>
</evidence>
<dbReference type="InterPro" id="IPR012223">
    <property type="entry name" value="TEII"/>
</dbReference>
<evidence type="ECO:0000256" key="1">
    <source>
        <dbReference type="ARBA" id="ARBA00007169"/>
    </source>
</evidence>
<dbReference type="InterPro" id="IPR029058">
    <property type="entry name" value="AB_hydrolase_fold"/>
</dbReference>
<comment type="caution">
    <text evidence="5">The sequence shown here is derived from an EMBL/GenBank/DDBJ whole genome shotgun (WGS) entry which is preliminary data.</text>
</comment>
<accession>A0A318RHP4</accession>
<dbReference type="RefSeq" id="WP_110469932.1">
    <property type="nucleotide sequence ID" value="NZ_QJSP01000007.1"/>
</dbReference>
<dbReference type="PANTHER" id="PTHR11487:SF0">
    <property type="entry name" value="S-ACYL FATTY ACID SYNTHASE THIOESTERASE, MEDIUM CHAIN"/>
    <property type="match status" value="1"/>
</dbReference>
<dbReference type="InterPro" id="IPR001031">
    <property type="entry name" value="Thioesterase"/>
</dbReference>
<dbReference type="SUPFAM" id="SSF53474">
    <property type="entry name" value="alpha/beta-Hydrolases"/>
    <property type="match status" value="1"/>
</dbReference>
<evidence type="ECO:0000256" key="2">
    <source>
        <dbReference type="ARBA" id="ARBA00015007"/>
    </source>
</evidence>
<name>A0A318RHP4_WILLI</name>
<dbReference type="Proteomes" id="UP000247591">
    <property type="component" value="Unassembled WGS sequence"/>
</dbReference>
<evidence type="ECO:0000313" key="6">
    <source>
        <dbReference type="Proteomes" id="UP000247591"/>
    </source>
</evidence>
<gene>
    <name evidence="5" type="ORF">DFR67_10748</name>
</gene>
<comment type="similarity">
    <text evidence="1">Belongs to the thioesterase family.</text>
</comment>
<sequence>MSRDLGWIRQFHKPTSADNSPLLIFPHAGSGASTYRTFSKQLSADFDVAVVQYPGRQDRALVAPAHTLPELARGAFDEFLSSRWNRQAPITVFGHSMGAIVAFEFVRLAEAAGVDVRLLGVSAAVAPSQVENLPPHPTEDQELLAHLSALNGTGGDVLASADLMRMALPVMKMDYRAFDAYSCRVDVTVGAEIQAMGGAQDPFIKPRELYGWSAHTTGESGVSVFDGGHFYLDDNRESVAELLAPQPSIHR</sequence>
<feature type="domain" description="Thioesterase" evidence="4">
    <location>
        <begin position="21"/>
        <end position="243"/>
    </location>
</feature>
<dbReference type="Gene3D" id="3.40.50.1820">
    <property type="entry name" value="alpha/beta hydrolase"/>
    <property type="match status" value="1"/>
</dbReference>
<reference evidence="5 6" key="1">
    <citation type="submission" date="2018-06" db="EMBL/GenBank/DDBJ databases">
        <title>Genomic Encyclopedia of Type Strains, Phase IV (KMG-IV): sequencing the most valuable type-strain genomes for metagenomic binning, comparative biology and taxonomic classification.</title>
        <authorList>
            <person name="Goeker M."/>
        </authorList>
    </citation>
    <scope>NUCLEOTIDE SEQUENCE [LARGE SCALE GENOMIC DNA]</scope>
    <source>
        <strain evidence="5 6">DSM 45521</strain>
    </source>
</reference>
<protein>
    <recommendedName>
        <fullName evidence="2">Thioesterase TesA</fullName>
    </recommendedName>
</protein>
<proteinExistence type="inferred from homology"/>
<keyword evidence="6" id="KW-1185">Reference proteome</keyword>
<dbReference type="EMBL" id="QJSP01000007">
    <property type="protein sequence ID" value="PYE16808.1"/>
    <property type="molecule type" value="Genomic_DNA"/>
</dbReference>
<dbReference type="PANTHER" id="PTHR11487">
    <property type="entry name" value="THIOESTERASE"/>
    <property type="match status" value="1"/>
</dbReference>
<dbReference type="AlphaFoldDB" id="A0A318RHP4"/>